<dbReference type="AlphaFoldDB" id="A0AAF0JMN7"/>
<comment type="subunit">
    <text evidence="1">Component of the TIM23 complex.</text>
</comment>
<accession>A0AAF0JMN7</accession>
<dbReference type="InterPro" id="IPR050365">
    <property type="entry name" value="TIM50"/>
</dbReference>
<proteinExistence type="inferred from homology"/>
<evidence type="ECO:0000259" key="3">
    <source>
        <dbReference type="SMART" id="SM00577"/>
    </source>
</evidence>
<feature type="compositionally biased region" description="Polar residues" evidence="2">
    <location>
        <begin position="19"/>
        <end position="34"/>
    </location>
</feature>
<protein>
    <recommendedName>
        <fullName evidence="1">Mitochondrial import inner membrane translocase subunit TIM50</fullName>
    </recommendedName>
</protein>
<reference evidence="4" key="1">
    <citation type="submission" date="2023-02" db="EMBL/GenBank/DDBJ databases">
        <title>Mating type loci evolution in Malassezia.</title>
        <authorList>
            <person name="Coelho M.A."/>
        </authorList>
    </citation>
    <scope>NUCLEOTIDE SEQUENCE</scope>
    <source>
        <strain evidence="4">CBS 14136</strain>
    </source>
</reference>
<evidence type="ECO:0000256" key="2">
    <source>
        <dbReference type="SAM" id="MobiDB-lite"/>
    </source>
</evidence>
<dbReference type="Proteomes" id="UP001214628">
    <property type="component" value="Chromosome 8"/>
</dbReference>
<dbReference type="GO" id="GO:0015031">
    <property type="term" value="P:protein transport"/>
    <property type="evidence" value="ECO:0007669"/>
    <property type="project" value="UniProtKB-KW"/>
</dbReference>
<evidence type="ECO:0000313" key="5">
    <source>
        <dbReference type="Proteomes" id="UP001214628"/>
    </source>
</evidence>
<dbReference type="Gene3D" id="3.40.50.1000">
    <property type="entry name" value="HAD superfamily/HAD-like"/>
    <property type="match status" value="1"/>
</dbReference>
<dbReference type="EMBL" id="CP118382">
    <property type="protein sequence ID" value="WFD45271.1"/>
    <property type="molecule type" value="Genomic_DNA"/>
</dbReference>
<feature type="region of interest" description="Disordered" evidence="2">
    <location>
        <begin position="19"/>
        <end position="38"/>
    </location>
</feature>
<sequence>MHKRLRLAGLVASQQKQQSTLVRKVATNSPPNSSMEKKNSPLLVLDLNGTLVYRHKDSRGRARSTMTARPYLDCFLRYCLGPLYDQDAKDLSHCWPEHERVQVDVQVAPYGSHYWLPVDSSRAPGGKRAVYEPAPTRFNVMVWSSATEPNVNRMLENITHTPIQRSLFQRVWSRESLVLPQDLARKASTTKDLSIIWDDLNQWKAHIDGASSVERIPSAPSRVKASYRLARYHQQLRKEKQAAKDQQNIPTRVRNTFRTGPEELYAESLYRLDPKNKQHDFYGNLLTEPWGPHNTLLLDDSEDKARCHPANHLRIAEYGKQEADAFKLYESRKDANEDDVLDDYLLRCVGMLDAMKDVPNVTHWLDHDARRQILLPDQPQAIRQHWCERGREALSRFNIPIVP</sequence>
<dbReference type="SUPFAM" id="SSF56784">
    <property type="entry name" value="HAD-like"/>
    <property type="match status" value="1"/>
</dbReference>
<gene>
    <name evidence="4" type="ORF">MPSI1_003953</name>
</gene>
<comment type="function">
    <text evidence="1">Essential component of the TIM23 complex, a complex that mediates the translocation of transit peptide-containing proteins across the mitochondrial inner membrane.</text>
</comment>
<keyword evidence="1" id="KW-0811">Translocation</keyword>
<keyword evidence="1" id="KW-0809">Transit peptide</keyword>
<keyword evidence="5" id="KW-1185">Reference proteome</keyword>
<evidence type="ECO:0000313" key="4">
    <source>
        <dbReference type="EMBL" id="WFD45271.1"/>
    </source>
</evidence>
<dbReference type="InterPro" id="IPR036412">
    <property type="entry name" value="HAD-like_sf"/>
</dbReference>
<dbReference type="PANTHER" id="PTHR12210">
    <property type="entry name" value="DULLARD PROTEIN PHOSPHATASE"/>
    <property type="match status" value="1"/>
</dbReference>
<organism evidence="4 5">
    <name type="scientific">Malassezia psittaci</name>
    <dbReference type="NCBI Taxonomy" id="1821823"/>
    <lineage>
        <taxon>Eukaryota</taxon>
        <taxon>Fungi</taxon>
        <taxon>Dikarya</taxon>
        <taxon>Basidiomycota</taxon>
        <taxon>Ustilaginomycotina</taxon>
        <taxon>Malasseziomycetes</taxon>
        <taxon>Malasseziales</taxon>
        <taxon>Malasseziaceae</taxon>
        <taxon>Malassezia</taxon>
    </lineage>
</organism>
<feature type="domain" description="FCP1 homology" evidence="3">
    <location>
        <begin position="39"/>
        <end position="325"/>
    </location>
</feature>
<keyword evidence="1" id="KW-0813">Transport</keyword>
<comment type="similarity">
    <text evidence="1">Belongs to the TIM50 family.</text>
</comment>
<comment type="subcellular location">
    <subcellularLocation>
        <location evidence="1">Mitochondrion inner membrane</location>
        <topology evidence="1">Single-pass membrane protein</topology>
    </subcellularLocation>
</comment>
<evidence type="ECO:0000256" key="1">
    <source>
        <dbReference type="RuleBase" id="RU365079"/>
    </source>
</evidence>
<dbReference type="GO" id="GO:0005744">
    <property type="term" value="C:TIM23 mitochondrial import inner membrane translocase complex"/>
    <property type="evidence" value="ECO:0007669"/>
    <property type="project" value="UniProtKB-UniRule"/>
</dbReference>
<dbReference type="InterPro" id="IPR023214">
    <property type="entry name" value="HAD_sf"/>
</dbReference>
<keyword evidence="1" id="KW-0496">Mitochondrion</keyword>
<dbReference type="InterPro" id="IPR004274">
    <property type="entry name" value="FCP1_dom"/>
</dbReference>
<name>A0AAF0JMN7_9BASI</name>
<dbReference type="SMART" id="SM00577">
    <property type="entry name" value="CPDc"/>
    <property type="match status" value="1"/>
</dbReference>
<keyword evidence="1" id="KW-0653">Protein transport</keyword>